<name>A0A448YYD9_9STRA</name>
<protein>
    <submittedName>
        <fullName evidence="3">Uncharacterized protein</fullName>
    </submittedName>
</protein>
<dbReference type="Proteomes" id="UP000291116">
    <property type="component" value="Unassembled WGS sequence"/>
</dbReference>
<keyword evidence="1" id="KW-0175">Coiled coil</keyword>
<dbReference type="AlphaFoldDB" id="A0A448YYD9"/>
<feature type="region of interest" description="Disordered" evidence="2">
    <location>
        <begin position="123"/>
        <end position="320"/>
    </location>
</feature>
<keyword evidence="4" id="KW-1185">Reference proteome</keyword>
<feature type="compositionally biased region" description="Low complexity" evidence="2">
    <location>
        <begin position="145"/>
        <end position="157"/>
    </location>
</feature>
<gene>
    <name evidence="3" type="ORF">PSNMU_V1.4_AUG-EV-PASAV3_0015400</name>
</gene>
<sequence length="413" mass="46386">MIARPPTRDEEKQSILKHIFVKASSRSTTLHLDDLWKRIQRQSQMHRDGTKFILRQFLRENVAQTRNFVRMQNTLRGMKNEQSSVKQELNKQREVAESYKKELLVAREKISEKDRQLAHFRKIFESRTPQSPSSIVSGGSRGRRSIGSSGQESSLLLGHDRYIAPRRPRRVSDQYDRGTTTTGVENLQRSSFGQHDYRRAGQYTPPNPYEQQVGSRTSGSIIPPPPINPYNKRSSEALSQQSPNRPVPNNNNFAVRNPYQKTMGPSAPYHSHPSDSTGHHSGAMTLSQPPLHRQRYSTGSSGESVSSRRSNGSGGSGGRIRNITAATGYFFSGGAPAPSVDAGRKRPLSPGGAFSGNRGSGSYRPNSCYRQQHRASGGPPSYHQQRRYQDEQPQFLPRPRSQSQSGERDGYRR</sequence>
<evidence type="ECO:0000256" key="2">
    <source>
        <dbReference type="SAM" id="MobiDB-lite"/>
    </source>
</evidence>
<dbReference type="EMBL" id="CAACVS010000039">
    <property type="protein sequence ID" value="VEU34821.1"/>
    <property type="molecule type" value="Genomic_DNA"/>
</dbReference>
<reference evidence="3 4" key="1">
    <citation type="submission" date="2019-01" db="EMBL/GenBank/DDBJ databases">
        <authorList>
            <person name="Ferrante I. M."/>
        </authorList>
    </citation>
    <scope>NUCLEOTIDE SEQUENCE [LARGE SCALE GENOMIC DNA]</scope>
    <source>
        <strain evidence="3 4">B856</strain>
    </source>
</reference>
<feature type="compositionally biased region" description="Polar residues" evidence="2">
    <location>
        <begin position="177"/>
        <end position="193"/>
    </location>
</feature>
<feature type="compositionally biased region" description="Polar residues" evidence="2">
    <location>
        <begin position="236"/>
        <end position="254"/>
    </location>
</feature>
<evidence type="ECO:0000313" key="4">
    <source>
        <dbReference type="Proteomes" id="UP000291116"/>
    </source>
</evidence>
<feature type="compositionally biased region" description="Low complexity" evidence="2">
    <location>
        <begin position="296"/>
        <end position="311"/>
    </location>
</feature>
<feature type="coiled-coil region" evidence="1">
    <location>
        <begin position="82"/>
        <end position="116"/>
    </location>
</feature>
<accession>A0A448YYD9</accession>
<proteinExistence type="predicted"/>
<organism evidence="3 4">
    <name type="scientific">Pseudo-nitzschia multistriata</name>
    <dbReference type="NCBI Taxonomy" id="183589"/>
    <lineage>
        <taxon>Eukaryota</taxon>
        <taxon>Sar</taxon>
        <taxon>Stramenopiles</taxon>
        <taxon>Ochrophyta</taxon>
        <taxon>Bacillariophyta</taxon>
        <taxon>Bacillariophyceae</taxon>
        <taxon>Bacillariophycidae</taxon>
        <taxon>Bacillariales</taxon>
        <taxon>Bacillariaceae</taxon>
        <taxon>Pseudo-nitzschia</taxon>
    </lineage>
</organism>
<feature type="region of interest" description="Disordered" evidence="2">
    <location>
        <begin position="338"/>
        <end position="413"/>
    </location>
</feature>
<evidence type="ECO:0000256" key="1">
    <source>
        <dbReference type="SAM" id="Coils"/>
    </source>
</evidence>
<evidence type="ECO:0000313" key="3">
    <source>
        <dbReference type="EMBL" id="VEU34821.1"/>
    </source>
</evidence>
<feature type="compositionally biased region" description="Polar residues" evidence="2">
    <location>
        <begin position="209"/>
        <end position="220"/>
    </location>
</feature>
<dbReference type="OrthoDB" id="10654957at2759"/>